<protein>
    <submittedName>
        <fullName evidence="2">Uncharacterized protein</fullName>
    </submittedName>
</protein>
<dbReference type="OrthoDB" id="4284758at2759"/>
<feature type="chain" id="PRO_5012767211" evidence="1">
    <location>
        <begin position="21"/>
        <end position="101"/>
    </location>
</feature>
<feature type="signal peptide" evidence="1">
    <location>
        <begin position="1"/>
        <end position="20"/>
    </location>
</feature>
<evidence type="ECO:0000313" key="2">
    <source>
        <dbReference type="EMBL" id="PGH08655.1"/>
    </source>
</evidence>
<sequence length="101" mass="11240">MKISLSFLALATALAPTANAWSLYANGKTIKRDLSVDIPCDKLSLEKGQKVTFYEVVWERCVFTVYEDTACKDWAGSAEDDWENHKLSKSVGSYSVKCPVV</sequence>
<reference evidence="2 3" key="1">
    <citation type="submission" date="2017-10" db="EMBL/GenBank/DDBJ databases">
        <title>Comparative genomics in systemic dimorphic fungi from Ajellomycetaceae.</title>
        <authorList>
            <person name="Munoz J.F."/>
            <person name="Mcewen J.G."/>
            <person name="Clay O.K."/>
            <person name="Cuomo C.A."/>
        </authorList>
    </citation>
    <scope>NUCLEOTIDE SEQUENCE [LARGE SCALE GENOMIC DNA]</scope>
    <source>
        <strain evidence="2 3">UAMH5409</strain>
    </source>
</reference>
<dbReference type="Proteomes" id="UP000223968">
    <property type="component" value="Unassembled WGS sequence"/>
</dbReference>
<comment type="caution">
    <text evidence="2">The sequence shown here is derived from an EMBL/GenBank/DDBJ whole genome shotgun (WGS) entry which is preliminary data.</text>
</comment>
<keyword evidence="3" id="KW-1185">Reference proteome</keyword>
<proteinExistence type="predicted"/>
<accession>A0A2B7XIA2</accession>
<dbReference type="EMBL" id="PDNB01000100">
    <property type="protein sequence ID" value="PGH08655.1"/>
    <property type="molecule type" value="Genomic_DNA"/>
</dbReference>
<keyword evidence="1" id="KW-0732">Signal</keyword>
<gene>
    <name evidence="2" type="ORF">AJ79_05937</name>
</gene>
<dbReference type="AlphaFoldDB" id="A0A2B7XIA2"/>
<evidence type="ECO:0000313" key="3">
    <source>
        <dbReference type="Proteomes" id="UP000223968"/>
    </source>
</evidence>
<evidence type="ECO:0000256" key="1">
    <source>
        <dbReference type="SAM" id="SignalP"/>
    </source>
</evidence>
<organism evidence="2 3">
    <name type="scientific">Helicocarpus griseus UAMH5409</name>
    <dbReference type="NCBI Taxonomy" id="1447875"/>
    <lineage>
        <taxon>Eukaryota</taxon>
        <taxon>Fungi</taxon>
        <taxon>Dikarya</taxon>
        <taxon>Ascomycota</taxon>
        <taxon>Pezizomycotina</taxon>
        <taxon>Eurotiomycetes</taxon>
        <taxon>Eurotiomycetidae</taxon>
        <taxon>Onygenales</taxon>
        <taxon>Ajellomycetaceae</taxon>
        <taxon>Helicocarpus</taxon>
    </lineage>
</organism>
<name>A0A2B7XIA2_9EURO</name>